<feature type="compositionally biased region" description="Low complexity" evidence="1">
    <location>
        <begin position="319"/>
        <end position="330"/>
    </location>
</feature>
<accession>A0A812IIG6</accession>
<evidence type="ECO:0000256" key="1">
    <source>
        <dbReference type="SAM" id="MobiDB-lite"/>
    </source>
</evidence>
<evidence type="ECO:0000313" key="2">
    <source>
        <dbReference type="EMBL" id="CAE7037937.1"/>
    </source>
</evidence>
<name>A0A812IIG6_9DINO</name>
<feature type="compositionally biased region" description="Basic and acidic residues" evidence="1">
    <location>
        <begin position="1"/>
        <end position="20"/>
    </location>
</feature>
<proteinExistence type="predicted"/>
<gene>
    <name evidence="2" type="ORF">SNAT2548_LOCUS4551</name>
</gene>
<evidence type="ECO:0000313" key="3">
    <source>
        <dbReference type="Proteomes" id="UP000604046"/>
    </source>
</evidence>
<sequence>MRAPDEPDGKDGKETDKRATYDPLNDVPSCFRRTVAAPSQPAADQGDQGVRLPHGLPINEGNEVDLPDLQEPTTQAEALAQAAVLNSYVPMSLFPRLCDLLPTDASGRSQHQQAGQEGREPFSFTVGAFVHGGVRGLRTNTKMFPWVAYMLASFVRSCTNEDEFSSISVLRNVFMPTHSDRSNCKATHNFAIPVSSFSGGGIWVEDGDGDVVGMDGVTLGRVHRLQMPGARFSPLLKHHSQHWTGDRIVVIAYHISGAERLLQAERATLSALRFRLQPDAALSDLEFESEADCGESGEGSESELAASRDDLEFPGESEAGALEAEAPEPSQGSERVPRDRADSVEKGALLVRKVLMHHMSIPALNKWTTVAPCASFVAAQQHFCGVLPAAFEACFGNLPEASESSQEDQGAALGQPIDQTRRWRKLARRRQKKAVMFLKDPESQFRTLSWTVLTAPVMRIHYSLFKHAHWFTERPAVPPDESSAFGMVAARPTRRALAVFADMMQSTENESWLPLVGFYGPVLQWPQARLRTTRRTVCTIVGQLWRKLDEPWQQYPWKLLGLLADDERRRQACAEELLASRKCCLDNFSEKLRAMCPSAEQLLSAKTATFLEAVFNRVVPTSTDIERCFARYQRWTATRGHKLKASQLAARHYAQCMTHLVDQWRRRRIRAGLQAAPRLQNAAARAQLAQAEEAEGAESFVGGPWDMGSSAGFPLARHVVVDNQPRQAEMAQQFEERAQQLQPENLDSMSGAPQANQNLFAPCDSGACFGSLPEGRPRADAENLHSLLIHAIMKKGPGPLKMTEEPLVVAFLSEVAERAEYYVVAYNTRKPPIEAAMLKVEVDMNEELPEGVSKSLRMSAAPDGQQFVFFTNKSLCVRLLQVASDWTLYTLQVGPVRKLWHFDIMGAEKVDTEAAKRDLDSSRSAAVALQALRELLKPRQPPKRRDPGAFPKPSKKRAKKAAADPEAEEKRHEVAEDEEEASSQGSSRSDVAAGFCDPTARSSAEIEADGRLLLSLASRAEVVEERADDSHEPASSSRDPPRARSAPLPPSRSNVKRATTWGRHPAFSVAPIYAEKVYIGWGATCGRHQDASGRALPCRKTISAGSGESRLSDGECVLRLKRWLVAGLRDSEWRGNARSFHVSQGGVQLEQFKHGLTEAELDARVGHTSS</sequence>
<keyword evidence="3" id="KW-1185">Reference proteome</keyword>
<feature type="region of interest" description="Disordered" evidence="1">
    <location>
        <begin position="933"/>
        <end position="995"/>
    </location>
</feature>
<feature type="compositionally biased region" description="Low complexity" evidence="1">
    <location>
        <begin position="1033"/>
        <end position="1046"/>
    </location>
</feature>
<dbReference type="Proteomes" id="UP000604046">
    <property type="component" value="Unassembled WGS sequence"/>
</dbReference>
<organism evidence="2 3">
    <name type="scientific">Symbiodinium natans</name>
    <dbReference type="NCBI Taxonomy" id="878477"/>
    <lineage>
        <taxon>Eukaryota</taxon>
        <taxon>Sar</taxon>
        <taxon>Alveolata</taxon>
        <taxon>Dinophyceae</taxon>
        <taxon>Suessiales</taxon>
        <taxon>Symbiodiniaceae</taxon>
        <taxon>Symbiodinium</taxon>
    </lineage>
</organism>
<feature type="region of interest" description="Disordered" evidence="1">
    <location>
        <begin position="1"/>
        <end position="67"/>
    </location>
</feature>
<protein>
    <submittedName>
        <fullName evidence="2">Uncharacterized protein</fullName>
    </submittedName>
</protein>
<feature type="compositionally biased region" description="Acidic residues" evidence="1">
    <location>
        <begin position="287"/>
        <end position="301"/>
    </location>
</feature>
<feature type="region of interest" description="Disordered" evidence="1">
    <location>
        <begin position="319"/>
        <end position="342"/>
    </location>
</feature>
<dbReference type="EMBL" id="CAJNDS010000280">
    <property type="protein sequence ID" value="CAE7037937.1"/>
    <property type="molecule type" value="Genomic_DNA"/>
</dbReference>
<feature type="region of interest" description="Disordered" evidence="1">
    <location>
        <begin position="1024"/>
        <end position="1059"/>
    </location>
</feature>
<dbReference type="AlphaFoldDB" id="A0A812IIG6"/>
<comment type="caution">
    <text evidence="2">The sequence shown here is derived from an EMBL/GenBank/DDBJ whole genome shotgun (WGS) entry which is preliminary data.</text>
</comment>
<reference evidence="2" key="1">
    <citation type="submission" date="2021-02" db="EMBL/GenBank/DDBJ databases">
        <authorList>
            <person name="Dougan E. K."/>
            <person name="Rhodes N."/>
            <person name="Thang M."/>
            <person name="Chan C."/>
        </authorList>
    </citation>
    <scope>NUCLEOTIDE SEQUENCE</scope>
</reference>
<feature type="region of interest" description="Disordered" evidence="1">
    <location>
        <begin position="287"/>
        <end position="306"/>
    </location>
</feature>